<organism evidence="2 3">
    <name type="scientific">Nitratiruptor tergarcus DSM 16512</name>
    <dbReference type="NCBI Taxonomy" id="1069081"/>
    <lineage>
        <taxon>Bacteria</taxon>
        <taxon>Pseudomonadati</taxon>
        <taxon>Campylobacterota</taxon>
        <taxon>Epsilonproteobacteria</taxon>
        <taxon>Nautiliales</taxon>
        <taxon>Nitratiruptoraceae</taxon>
        <taxon>Nitratiruptor</taxon>
    </lineage>
</organism>
<dbReference type="Gene3D" id="2.40.160.10">
    <property type="entry name" value="Porin"/>
    <property type="match status" value="1"/>
</dbReference>
<evidence type="ECO:0000256" key="1">
    <source>
        <dbReference type="SAM" id="SignalP"/>
    </source>
</evidence>
<dbReference type="AlphaFoldDB" id="A0A1W1WPQ2"/>
<keyword evidence="3" id="KW-1185">Reference proteome</keyword>
<feature type="chain" id="PRO_5012393440" description="Outer membrane porin, OprD family" evidence="1">
    <location>
        <begin position="21"/>
        <end position="419"/>
    </location>
</feature>
<evidence type="ECO:0000313" key="2">
    <source>
        <dbReference type="EMBL" id="SMC08294.1"/>
    </source>
</evidence>
<dbReference type="InterPro" id="IPR023614">
    <property type="entry name" value="Porin_dom_sf"/>
</dbReference>
<sequence>MKLAKLSLAAIVALSVSAFADVENVKFSGNAKLYYGTTDMDPNDLFDQKSSYGQAAATVAVTADLANGVAGKLSAVGLSTLGLENNLVSGLWAGATDRNGALVGLDSEWWVNEAWLAKTFGNTTIKVGRQELDTPLAFSEKWNIAVNSFDAAVVLNSDLPETTLVAAWVGRGNGAPGQVVYGVSNGSDPFKTYGSAIVDAYNGAVDANGAYAVAAITKLIPMTTAQVWYYSVVSIANAWWLQADVDLKDAVPGLKAGLQYAYIDPQGHISALDESSAWAIKLGYGMDNGLKLCAAYSSTDEDGVIPVANTATGVKAGPGGSQSKLYTEAWWNYGYVGQPDTDAFMLRAAYNMEDVADLMAQYTSTSNDTTNVDMNEFAVTASKSFGNLDATLAYIYTDADDQNGADSYNTIQVYLTYNF</sequence>
<dbReference type="Proteomes" id="UP000192602">
    <property type="component" value="Unassembled WGS sequence"/>
</dbReference>
<dbReference type="SUPFAM" id="SSF56935">
    <property type="entry name" value="Porins"/>
    <property type="match status" value="1"/>
</dbReference>
<feature type="signal peptide" evidence="1">
    <location>
        <begin position="1"/>
        <end position="20"/>
    </location>
</feature>
<reference evidence="3" key="1">
    <citation type="submission" date="2017-04" db="EMBL/GenBank/DDBJ databases">
        <authorList>
            <person name="Varghese N."/>
            <person name="Submissions S."/>
        </authorList>
    </citation>
    <scope>NUCLEOTIDE SEQUENCE [LARGE SCALE GENOMIC DNA]</scope>
    <source>
        <strain evidence="3">DSM 16512</strain>
    </source>
</reference>
<evidence type="ECO:0000313" key="3">
    <source>
        <dbReference type="Proteomes" id="UP000192602"/>
    </source>
</evidence>
<dbReference type="STRING" id="1069081.SAMN05660197_0041"/>
<proteinExistence type="predicted"/>
<accession>A0A1W1WPQ2</accession>
<dbReference type="EMBL" id="FWWZ01000001">
    <property type="protein sequence ID" value="SMC08294.1"/>
    <property type="molecule type" value="Genomic_DNA"/>
</dbReference>
<dbReference type="OrthoDB" id="9125at2"/>
<dbReference type="RefSeq" id="WP_084274582.1">
    <property type="nucleotide sequence ID" value="NZ_AP026671.1"/>
</dbReference>
<protein>
    <recommendedName>
        <fullName evidence="4">Outer membrane porin, OprD family</fullName>
    </recommendedName>
</protein>
<name>A0A1W1WPQ2_9BACT</name>
<gene>
    <name evidence="2" type="ORF">SAMN05660197_0041</name>
</gene>
<evidence type="ECO:0008006" key="4">
    <source>
        <dbReference type="Google" id="ProtNLM"/>
    </source>
</evidence>
<keyword evidence="1" id="KW-0732">Signal</keyword>